<dbReference type="InterPro" id="IPR022653">
    <property type="entry name" value="De-COase2_pyr-phos_BS"/>
</dbReference>
<dbReference type="NCBIfam" id="NF003763">
    <property type="entry name" value="PRK05354.1"/>
    <property type="match status" value="1"/>
</dbReference>
<evidence type="ECO:0000256" key="2">
    <source>
        <dbReference type="ARBA" id="ARBA00001946"/>
    </source>
</evidence>
<dbReference type="GO" id="GO:0046872">
    <property type="term" value="F:metal ion binding"/>
    <property type="evidence" value="ECO:0007669"/>
    <property type="project" value="UniProtKB-KW"/>
</dbReference>
<dbReference type="RefSeq" id="WP_199264458.1">
    <property type="nucleotide sequence ID" value="NZ_CP054140.1"/>
</dbReference>
<dbReference type="EC" id="4.1.1.19" evidence="5 13"/>
<dbReference type="InterPro" id="IPR022644">
    <property type="entry name" value="De-COase2_N"/>
</dbReference>
<dbReference type="NCBIfam" id="TIGR01273">
    <property type="entry name" value="speA"/>
    <property type="match status" value="1"/>
</dbReference>
<comment type="cofactor">
    <cofactor evidence="1 14">
        <name>pyridoxal 5'-phosphate</name>
        <dbReference type="ChEBI" id="CHEBI:597326"/>
    </cofactor>
</comment>
<dbReference type="PRINTS" id="PR01180">
    <property type="entry name" value="ARGDCRBXLASE"/>
</dbReference>
<dbReference type="AlphaFoldDB" id="A0A7T5VFM2"/>
<evidence type="ECO:0000313" key="19">
    <source>
        <dbReference type="EMBL" id="QQG66909.1"/>
    </source>
</evidence>
<dbReference type="Gene3D" id="1.10.287.3440">
    <property type="match status" value="1"/>
</dbReference>
<dbReference type="SUPFAM" id="SSF51419">
    <property type="entry name" value="PLP-binding barrel"/>
    <property type="match status" value="1"/>
</dbReference>
<evidence type="ECO:0000256" key="4">
    <source>
        <dbReference type="ARBA" id="ARBA00008357"/>
    </source>
</evidence>
<dbReference type="Gene3D" id="3.20.20.10">
    <property type="entry name" value="Alanine racemase"/>
    <property type="match status" value="1"/>
</dbReference>
<evidence type="ECO:0000256" key="3">
    <source>
        <dbReference type="ARBA" id="ARBA00002257"/>
    </source>
</evidence>
<dbReference type="KEGG" id="dog:HP555_00890"/>
<dbReference type="PROSITE" id="PS00878">
    <property type="entry name" value="ODR_DC_2_1"/>
    <property type="match status" value="1"/>
</dbReference>
<dbReference type="PIRSF" id="PIRSF001336">
    <property type="entry name" value="Arg_decrbxlase"/>
    <property type="match status" value="1"/>
</dbReference>
<dbReference type="Gene3D" id="2.40.37.10">
    <property type="entry name" value="Lyase, Ornithine Decarboxylase, Chain A, domain 1"/>
    <property type="match status" value="1"/>
</dbReference>
<dbReference type="Gene3D" id="1.20.58.930">
    <property type="match status" value="1"/>
</dbReference>
<dbReference type="Pfam" id="PF02784">
    <property type="entry name" value="Orn_Arg_deC_N"/>
    <property type="match status" value="1"/>
</dbReference>
<evidence type="ECO:0000256" key="12">
    <source>
        <dbReference type="ARBA" id="ARBA00023239"/>
    </source>
</evidence>
<keyword evidence="20" id="KW-1185">Reference proteome</keyword>
<keyword evidence="10" id="KW-0745">Spermidine biosynthesis</keyword>
<evidence type="ECO:0000313" key="20">
    <source>
        <dbReference type="Proteomes" id="UP000596092"/>
    </source>
</evidence>
<keyword evidence="7" id="KW-0210">Decarboxylase</keyword>
<dbReference type="InterPro" id="IPR002985">
    <property type="entry name" value="Arg_decrbxlase"/>
</dbReference>
<keyword evidence="11" id="KW-0620">Polyamine biosynthesis</keyword>
<feature type="domain" description="Arginine decarboxylase helical bundle" evidence="17">
    <location>
        <begin position="369"/>
        <end position="449"/>
    </location>
</feature>
<dbReference type="InterPro" id="IPR009006">
    <property type="entry name" value="Ala_racemase/Decarboxylase_C"/>
</dbReference>
<dbReference type="CDD" id="cd06830">
    <property type="entry name" value="PLPDE_III_ADC"/>
    <property type="match status" value="1"/>
</dbReference>
<accession>A0A7T5VFM2</accession>
<feature type="active site" description="Proton donor" evidence="15">
    <location>
        <position position="500"/>
    </location>
</feature>
<dbReference type="Proteomes" id="UP000596092">
    <property type="component" value="Chromosome"/>
</dbReference>
<feature type="modified residue" description="N6-(pyridoxal phosphate)lysine" evidence="14">
    <location>
        <position position="101"/>
    </location>
</feature>
<dbReference type="InterPro" id="IPR041128">
    <property type="entry name" value="Arg_decarbox_C"/>
</dbReference>
<dbReference type="PRINTS" id="PR01179">
    <property type="entry name" value="ODADCRBXLASE"/>
</dbReference>
<dbReference type="InterPro" id="IPR029066">
    <property type="entry name" value="PLP-binding_barrel"/>
</dbReference>
<feature type="domain" description="Orn/DAP/Arg decarboxylase 2 N-terminal" evidence="16">
    <location>
        <begin position="93"/>
        <end position="343"/>
    </location>
</feature>
<dbReference type="InterPro" id="IPR040634">
    <property type="entry name" value="Arg_decarb_HB"/>
</dbReference>
<dbReference type="SUPFAM" id="SSF50621">
    <property type="entry name" value="Alanine racemase C-terminal domain-like"/>
    <property type="match status" value="1"/>
</dbReference>
<evidence type="ECO:0000256" key="7">
    <source>
        <dbReference type="ARBA" id="ARBA00022793"/>
    </source>
</evidence>
<dbReference type="Pfam" id="PF17810">
    <property type="entry name" value="Arg_decarb_HB"/>
    <property type="match status" value="1"/>
</dbReference>
<evidence type="ECO:0000256" key="1">
    <source>
        <dbReference type="ARBA" id="ARBA00001933"/>
    </source>
</evidence>
<dbReference type="InterPro" id="IPR000183">
    <property type="entry name" value="Orn/DAP/Arg_de-COase"/>
</dbReference>
<feature type="domain" description="Arginine decarboxylase C-terminal helical" evidence="18">
    <location>
        <begin position="578"/>
        <end position="631"/>
    </location>
</feature>
<evidence type="ECO:0000259" key="16">
    <source>
        <dbReference type="Pfam" id="PF02784"/>
    </source>
</evidence>
<keyword evidence="6" id="KW-0479">Metal-binding</keyword>
<evidence type="ECO:0000256" key="9">
    <source>
        <dbReference type="ARBA" id="ARBA00022898"/>
    </source>
</evidence>
<evidence type="ECO:0000256" key="11">
    <source>
        <dbReference type="ARBA" id="ARBA00023115"/>
    </source>
</evidence>
<dbReference type="PANTHER" id="PTHR43295">
    <property type="entry name" value="ARGININE DECARBOXYLASE"/>
    <property type="match status" value="1"/>
</dbReference>
<evidence type="ECO:0000256" key="8">
    <source>
        <dbReference type="ARBA" id="ARBA00022842"/>
    </source>
</evidence>
<evidence type="ECO:0000256" key="6">
    <source>
        <dbReference type="ARBA" id="ARBA00022723"/>
    </source>
</evidence>
<sequence length="633" mass="71410">MERWNITKSSDLYSVSEWSGGYFFIAENGDMVVVPEPGATERAVSIAEVARGIRERGFDMPVLLRIENILDAQITSLNETFRSAMAEQGYQGSFMGAYPIKVNQQQQVVEKITQFGSRYHHGLEAGSKAELIAAMGMMHDKKAVLICNGYKDEEFIDLGLYATKMGFTCILVVEMPDELPLIIERSKALNAKPILGIRIKLSAQAGGHWSESGGERSIFGLNTSQLIQAIDLLASAGMLDCLKLVHYHLGSQISNIREIRTAVYEACRVYAGLVKEGASLEYLDLGGGLAVDYDGSQSNFLSSRNYTLKEYCTDIVEAVMTSLETEEIPHPVIVTESGRALVAYYSILLFNILDVTRFHTEPLPLRLPEDCPAPLEYMHQALQDLTIRNIQEVLNDAIFYRDETRRLFQNGQISLRDRSLAEQLFWTTISEINRLAKELKNPNPELTDLDRVLSDFYYCNFSVFQSLPDSWAIGQLFPILPIHRLDEEPTRKGILADITCDCDGKIDQFIDKRGVRRYLPLHELRPYEEYILGVFLVGAYQETLGDLHNMLGDTNVVTISIQDKGEFEFVSEQEGDTVAEVLSYVQYDPKGLFVRFRETAEQAVRSGRISASERREIVAAYEAGLRGYTYFER</sequence>
<protein>
    <recommendedName>
        <fullName evidence="5 13">Arginine decarboxylase</fullName>
        <ecNumber evidence="5 13">4.1.1.19</ecNumber>
    </recommendedName>
</protein>
<dbReference type="GO" id="GO:0008792">
    <property type="term" value="F:arginine decarboxylase activity"/>
    <property type="evidence" value="ECO:0007669"/>
    <property type="project" value="UniProtKB-UniRule"/>
</dbReference>
<dbReference type="PANTHER" id="PTHR43295:SF9">
    <property type="entry name" value="BIOSYNTHETIC ARGININE DECARBOXYLASE"/>
    <property type="match status" value="1"/>
</dbReference>
<name>A0A7T5VFM2_9BACT</name>
<comment type="function">
    <text evidence="3">Catalyzes the biosynthesis of agmatine from arginine.</text>
</comment>
<dbReference type="GO" id="GO:0008295">
    <property type="term" value="P:spermidine biosynthetic process"/>
    <property type="evidence" value="ECO:0007669"/>
    <property type="project" value="UniProtKB-UniRule"/>
</dbReference>
<dbReference type="EMBL" id="CP054140">
    <property type="protein sequence ID" value="QQG66909.1"/>
    <property type="molecule type" value="Genomic_DNA"/>
</dbReference>
<evidence type="ECO:0000256" key="13">
    <source>
        <dbReference type="NCBIfam" id="TIGR01273"/>
    </source>
</evidence>
<keyword evidence="12 19" id="KW-0456">Lyase</keyword>
<evidence type="ECO:0000256" key="5">
    <source>
        <dbReference type="ARBA" id="ARBA00012426"/>
    </source>
</evidence>
<comment type="cofactor">
    <cofactor evidence="2">
        <name>Mg(2+)</name>
        <dbReference type="ChEBI" id="CHEBI:18420"/>
    </cofactor>
</comment>
<reference evidence="19 20" key="1">
    <citation type="submission" date="2020-05" db="EMBL/GenBank/DDBJ databases">
        <title>Complete genome of Desulfobulbus oligotrophicus.</title>
        <authorList>
            <person name="Podar M."/>
        </authorList>
    </citation>
    <scope>NUCLEOTIDE SEQUENCE [LARGE SCALE GENOMIC DNA]</scope>
    <source>
        <strain evidence="19 20">Prop6</strain>
    </source>
</reference>
<evidence type="ECO:0000259" key="17">
    <source>
        <dbReference type="Pfam" id="PF17810"/>
    </source>
</evidence>
<dbReference type="Pfam" id="PF17944">
    <property type="entry name" value="Arg_decarbox_C"/>
    <property type="match status" value="1"/>
</dbReference>
<evidence type="ECO:0000259" key="18">
    <source>
        <dbReference type="Pfam" id="PF17944"/>
    </source>
</evidence>
<keyword evidence="8" id="KW-0460">Magnesium</keyword>
<dbReference type="GO" id="GO:0006527">
    <property type="term" value="P:L-arginine catabolic process"/>
    <property type="evidence" value="ECO:0007669"/>
    <property type="project" value="InterPro"/>
</dbReference>
<gene>
    <name evidence="19" type="primary">speA</name>
    <name evidence="19" type="ORF">HP555_00890</name>
</gene>
<organism evidence="19 20">
    <name type="scientific">Desulfobulbus oligotrophicus</name>
    <dbReference type="NCBI Taxonomy" id="1909699"/>
    <lineage>
        <taxon>Bacteria</taxon>
        <taxon>Pseudomonadati</taxon>
        <taxon>Thermodesulfobacteriota</taxon>
        <taxon>Desulfobulbia</taxon>
        <taxon>Desulfobulbales</taxon>
        <taxon>Desulfobulbaceae</taxon>
        <taxon>Desulfobulbus</taxon>
    </lineage>
</organism>
<keyword evidence="9 14" id="KW-0663">Pyridoxal phosphate</keyword>
<proteinExistence type="inferred from homology"/>
<comment type="similarity">
    <text evidence="4">Belongs to the Orn/Lys/Arg decarboxylase class-II family. SpeA subfamily.</text>
</comment>
<evidence type="ECO:0000256" key="10">
    <source>
        <dbReference type="ARBA" id="ARBA00023066"/>
    </source>
</evidence>
<evidence type="ECO:0000256" key="15">
    <source>
        <dbReference type="PIRSR" id="PIRSR600183-50"/>
    </source>
</evidence>
<evidence type="ECO:0000256" key="14">
    <source>
        <dbReference type="PIRSR" id="PIRSR001336-50"/>
    </source>
</evidence>